<reference evidence="2 3" key="1">
    <citation type="submission" date="2018-03" db="EMBL/GenBank/DDBJ databases">
        <title>Genomic Encyclopedia of Type Strains, Phase III (KMG-III): the genomes of soil and plant-associated and newly described type strains.</title>
        <authorList>
            <person name="Whitman W."/>
        </authorList>
    </citation>
    <scope>NUCLEOTIDE SEQUENCE [LARGE SCALE GENOMIC DNA]</scope>
    <source>
        <strain evidence="2 3">CGMCC 1.12700</strain>
    </source>
</reference>
<accession>A0A2P8DCW4</accession>
<evidence type="ECO:0000256" key="1">
    <source>
        <dbReference type="SAM" id="SignalP"/>
    </source>
</evidence>
<comment type="caution">
    <text evidence="2">The sequence shown here is derived from an EMBL/GenBank/DDBJ whole genome shotgun (WGS) entry which is preliminary data.</text>
</comment>
<evidence type="ECO:0000313" key="3">
    <source>
        <dbReference type="Proteomes" id="UP000240572"/>
    </source>
</evidence>
<organism evidence="2 3">
    <name type="scientific">Taibaiella chishuiensis</name>
    <dbReference type="NCBI Taxonomy" id="1434707"/>
    <lineage>
        <taxon>Bacteria</taxon>
        <taxon>Pseudomonadati</taxon>
        <taxon>Bacteroidota</taxon>
        <taxon>Chitinophagia</taxon>
        <taxon>Chitinophagales</taxon>
        <taxon>Chitinophagaceae</taxon>
        <taxon>Taibaiella</taxon>
    </lineage>
</organism>
<feature type="signal peptide" evidence="1">
    <location>
        <begin position="1"/>
        <end position="21"/>
    </location>
</feature>
<protein>
    <submittedName>
        <fullName evidence="2">Gliding motility-associated-like protein</fullName>
    </submittedName>
</protein>
<dbReference type="OrthoDB" id="9765926at2"/>
<dbReference type="Proteomes" id="UP000240572">
    <property type="component" value="Unassembled WGS sequence"/>
</dbReference>
<name>A0A2P8DCW4_9BACT</name>
<dbReference type="EMBL" id="PYGD01000001">
    <property type="protein sequence ID" value="PSK95060.1"/>
    <property type="molecule type" value="Genomic_DNA"/>
</dbReference>
<dbReference type="RefSeq" id="WP_106521733.1">
    <property type="nucleotide sequence ID" value="NZ_PYGD01000001.1"/>
</dbReference>
<proteinExistence type="predicted"/>
<keyword evidence="1" id="KW-0732">Signal</keyword>
<keyword evidence="3" id="KW-1185">Reference proteome</keyword>
<feature type="chain" id="PRO_5015104245" evidence="1">
    <location>
        <begin position="22"/>
        <end position="584"/>
    </location>
</feature>
<dbReference type="InterPro" id="IPR026341">
    <property type="entry name" value="T9SS_type_B"/>
</dbReference>
<dbReference type="AlphaFoldDB" id="A0A2P8DCW4"/>
<gene>
    <name evidence="2" type="ORF">B0I18_1011224</name>
</gene>
<dbReference type="Pfam" id="PF13585">
    <property type="entry name" value="CHU_C"/>
    <property type="match status" value="1"/>
</dbReference>
<dbReference type="NCBIfam" id="TIGR04131">
    <property type="entry name" value="Bac_Flav_CTERM"/>
    <property type="match status" value="1"/>
</dbReference>
<sequence length="584" mass="64716">MKTARHLFLFVLLHLTGLVQAQDGPPVWVFGKNAGLDFKSGQAQPVTFPIDNHYSPSSSQTDPAGNLLFYCDGRDIKDRNGQVMPGSQNPVWQPPVHIVRKITSNIVPVPGDANRYYVFILSPSSGEPPFGTYYSGVLTYSIVDMRLNNGLGGVDPAFSNILVNTELDTDMLVVPASDCSYWLIAYRRAPNTAGQFLAYRLSATGIAPPVTSSVSLAGFPYPFHNMDLIYAYRHNKIVGWIGGRLLIMMDFNPGSGVVSNAWQLQDLSEFRNPGGGITTPSVCLSPNEKFLYILGYPAAVNVPKIMLWQYPVDFSNPALTLPIASASLIFETNNALYQTPSISVPFGSQNCDIRRGPDGRLYIFYNTAQSFLGVVNKPDLAGAATGFDAQGVQLLPNTYGSFWFPSVAAERFTASTHYYKHDTLLCFSAPFVLRPTYRGSQYSYQWSDGSTQSYKEINAPGVYWVKATGSCSDATGIDTFSVSFEPPEKCNCTIFVPNAFSPNQDNLNDIFRPMLPLTCMGGGYRMRIYNRWGETVFESYDLMKGWDGNCKGQPADLGVYYYTIHYRNTKGEEQQYKGDFSLLR</sequence>
<evidence type="ECO:0000313" key="2">
    <source>
        <dbReference type="EMBL" id="PSK95060.1"/>
    </source>
</evidence>